<protein>
    <recommendedName>
        <fullName evidence="3">DUF2513 domain-containing protein</fullName>
    </recommendedName>
</protein>
<dbReference type="Proteomes" id="UP001272137">
    <property type="component" value="Unassembled WGS sequence"/>
</dbReference>
<name>A0AAW9CYB9_BURTH</name>
<evidence type="ECO:0008006" key="3">
    <source>
        <dbReference type="Google" id="ProtNLM"/>
    </source>
</evidence>
<reference evidence="1" key="1">
    <citation type="submission" date="2018-08" db="EMBL/GenBank/DDBJ databases">
        <title>Identification of Burkholderia cepacia strains that express a Burkholderia pseudomallei-like capsular polysaccharide.</title>
        <authorList>
            <person name="Burtnick M.N."/>
            <person name="Vongsouvath M."/>
            <person name="Newton P."/>
            <person name="Wuthiekanun V."/>
            <person name="Limmathurotsakul D."/>
            <person name="Brett P.J."/>
            <person name="Chantratita N."/>
            <person name="Dance D.A."/>
        </authorList>
    </citation>
    <scope>NUCLEOTIDE SEQUENCE</scope>
    <source>
        <strain evidence="1">SBXCC001</strain>
    </source>
</reference>
<organism evidence="1 2">
    <name type="scientific">Burkholderia thailandensis</name>
    <dbReference type="NCBI Taxonomy" id="57975"/>
    <lineage>
        <taxon>Bacteria</taxon>
        <taxon>Pseudomonadati</taxon>
        <taxon>Pseudomonadota</taxon>
        <taxon>Betaproteobacteria</taxon>
        <taxon>Burkholderiales</taxon>
        <taxon>Burkholderiaceae</taxon>
        <taxon>Burkholderia</taxon>
        <taxon>pseudomallei group</taxon>
    </lineage>
</organism>
<evidence type="ECO:0000313" key="2">
    <source>
        <dbReference type="Proteomes" id="UP001272137"/>
    </source>
</evidence>
<dbReference type="AlphaFoldDB" id="A0AAW9CYB9"/>
<dbReference type="RefSeq" id="WP_019254729.1">
    <property type="nucleotide sequence ID" value="NZ_JANUQN010000024.1"/>
</dbReference>
<sequence>MSSNIEKFDLLVAELLATLYERFPVAAGITASDYGINAENIFRSDDTIDQDIAAALEFFCNTVRWLKRAGYIDYDRELDSGTFSELVLTAKALEILKATPSSLTGKQTLGSYLVDSARNGATEALKQGVTTALSAGVSLAWAAVKTQIGHS</sequence>
<proteinExistence type="predicted"/>
<accession>A0AAW9CYB9</accession>
<dbReference type="EMBL" id="QXCT01000002">
    <property type="protein sequence ID" value="MDW9254901.1"/>
    <property type="molecule type" value="Genomic_DNA"/>
</dbReference>
<comment type="caution">
    <text evidence="1">The sequence shown here is derived from an EMBL/GenBank/DDBJ whole genome shotgun (WGS) entry which is preliminary data.</text>
</comment>
<gene>
    <name evidence="1" type="ORF">C7S16_0878</name>
</gene>
<evidence type="ECO:0000313" key="1">
    <source>
        <dbReference type="EMBL" id="MDW9254901.1"/>
    </source>
</evidence>